<sequence>MPRSSALRAYRKRVKGSACRGLKRRTCKGKSGCKYVSGSKRRFCRKGRNTRRHSMSLRKMMGGQYTNRVMAAHGSNINLPSAQRAAL</sequence>
<reference evidence="1" key="1">
    <citation type="journal article" date="2020" name="Nature">
        <title>Giant virus diversity and host interactions through global metagenomics.</title>
        <authorList>
            <person name="Schulz F."/>
            <person name="Roux S."/>
            <person name="Paez-Espino D."/>
            <person name="Jungbluth S."/>
            <person name="Walsh D.A."/>
            <person name="Denef V.J."/>
            <person name="McMahon K.D."/>
            <person name="Konstantinidis K.T."/>
            <person name="Eloe-Fadrosh E.A."/>
            <person name="Kyrpides N.C."/>
            <person name="Woyke T."/>
        </authorList>
    </citation>
    <scope>NUCLEOTIDE SEQUENCE</scope>
    <source>
        <strain evidence="1">GVMAG-M-3300009182-78</strain>
    </source>
</reference>
<organism evidence="1">
    <name type="scientific">viral metagenome</name>
    <dbReference type="NCBI Taxonomy" id="1070528"/>
    <lineage>
        <taxon>unclassified sequences</taxon>
        <taxon>metagenomes</taxon>
        <taxon>organismal metagenomes</taxon>
    </lineage>
</organism>
<name>A0A6C0B1I2_9ZZZZ</name>
<protein>
    <submittedName>
        <fullName evidence="1">Uncharacterized protein</fullName>
    </submittedName>
</protein>
<proteinExistence type="predicted"/>
<accession>A0A6C0B1I2</accession>
<evidence type="ECO:0000313" key="1">
    <source>
        <dbReference type="EMBL" id="QHS85631.1"/>
    </source>
</evidence>
<dbReference type="EMBL" id="MN739046">
    <property type="protein sequence ID" value="QHS85631.1"/>
    <property type="molecule type" value="Genomic_DNA"/>
</dbReference>
<dbReference type="AlphaFoldDB" id="A0A6C0B1I2"/>